<feature type="region of interest" description="Disordered" evidence="1">
    <location>
        <begin position="1"/>
        <end position="25"/>
    </location>
</feature>
<evidence type="ECO:0000256" key="1">
    <source>
        <dbReference type="SAM" id="MobiDB-lite"/>
    </source>
</evidence>
<accession>A0A2P2PBP6</accession>
<reference evidence="2" key="1">
    <citation type="submission" date="2018-02" db="EMBL/GenBank/DDBJ databases">
        <title>Rhizophora mucronata_Transcriptome.</title>
        <authorList>
            <person name="Meera S.P."/>
            <person name="Sreeshan A."/>
            <person name="Augustine A."/>
        </authorList>
    </citation>
    <scope>NUCLEOTIDE SEQUENCE</scope>
    <source>
        <tissue evidence="2">Leaf</tissue>
    </source>
</reference>
<protein>
    <submittedName>
        <fullName evidence="2">Uncharacterized protein</fullName>
    </submittedName>
</protein>
<dbReference type="EMBL" id="GGEC01071694">
    <property type="protein sequence ID" value="MBX52178.1"/>
    <property type="molecule type" value="Transcribed_RNA"/>
</dbReference>
<name>A0A2P2PBP6_RHIMU</name>
<evidence type="ECO:0000313" key="2">
    <source>
        <dbReference type="EMBL" id="MBX52178.1"/>
    </source>
</evidence>
<dbReference type="AlphaFoldDB" id="A0A2P2PBP6"/>
<proteinExistence type="predicted"/>
<feature type="compositionally biased region" description="Polar residues" evidence="1">
    <location>
        <begin position="1"/>
        <end position="17"/>
    </location>
</feature>
<organism evidence="2">
    <name type="scientific">Rhizophora mucronata</name>
    <name type="common">Asiatic mangrove</name>
    <dbReference type="NCBI Taxonomy" id="61149"/>
    <lineage>
        <taxon>Eukaryota</taxon>
        <taxon>Viridiplantae</taxon>
        <taxon>Streptophyta</taxon>
        <taxon>Embryophyta</taxon>
        <taxon>Tracheophyta</taxon>
        <taxon>Spermatophyta</taxon>
        <taxon>Magnoliopsida</taxon>
        <taxon>eudicotyledons</taxon>
        <taxon>Gunneridae</taxon>
        <taxon>Pentapetalae</taxon>
        <taxon>rosids</taxon>
        <taxon>fabids</taxon>
        <taxon>Malpighiales</taxon>
        <taxon>Rhizophoraceae</taxon>
        <taxon>Rhizophora</taxon>
    </lineage>
</organism>
<sequence length="25" mass="2933">MTSTNTNVAQSKYSKYSNKVKHLRF</sequence>